<dbReference type="PANTHER" id="PTHR43362:SF1">
    <property type="entry name" value="MANNITOL DEHYDROGENASE 2-RELATED"/>
    <property type="match status" value="1"/>
</dbReference>
<dbReference type="InterPro" id="IPR013131">
    <property type="entry name" value="Mannitol_DH_N"/>
</dbReference>
<name>A0AAU7GFN7_9MICO</name>
<dbReference type="InterPro" id="IPR013118">
    <property type="entry name" value="Mannitol_DH_C"/>
</dbReference>
<gene>
    <name evidence="5" type="ORF">AAME72_09285</name>
</gene>
<reference evidence="5" key="1">
    <citation type="submission" date="2024-05" db="EMBL/GenBank/DDBJ databases">
        <title>The Natural Products Discovery Center: Release of the First 8490 Sequenced Strains for Exploring Actinobacteria Biosynthetic Diversity.</title>
        <authorList>
            <person name="Kalkreuter E."/>
            <person name="Kautsar S.A."/>
            <person name="Yang D."/>
            <person name="Bader C.D."/>
            <person name="Teijaro C.N."/>
            <person name="Fluegel L."/>
            <person name="Davis C.M."/>
            <person name="Simpson J.R."/>
            <person name="Lauterbach L."/>
            <person name="Steele A.D."/>
            <person name="Gui C."/>
            <person name="Meng S."/>
            <person name="Li G."/>
            <person name="Viehrig K."/>
            <person name="Ye F."/>
            <person name="Su P."/>
            <person name="Kiefer A.F."/>
            <person name="Nichols A."/>
            <person name="Cepeda A.J."/>
            <person name="Yan W."/>
            <person name="Fan B."/>
            <person name="Jiang Y."/>
            <person name="Adhikari A."/>
            <person name="Zheng C.-J."/>
            <person name="Schuster L."/>
            <person name="Cowan T.M."/>
            <person name="Smanski M.J."/>
            <person name="Chevrette M.G."/>
            <person name="de Carvalho L.P.S."/>
            <person name="Shen B."/>
        </authorList>
    </citation>
    <scope>NUCLEOTIDE SEQUENCE</scope>
    <source>
        <strain evidence="5">NPDC080035</strain>
    </source>
</reference>
<feature type="domain" description="Mannitol dehydrogenase N-terminal" evidence="3">
    <location>
        <begin position="22"/>
        <end position="282"/>
    </location>
</feature>
<dbReference type="InterPro" id="IPR013328">
    <property type="entry name" value="6PGD_dom2"/>
</dbReference>
<evidence type="ECO:0000256" key="1">
    <source>
        <dbReference type="ARBA" id="ARBA00023002"/>
    </source>
</evidence>
<dbReference type="Pfam" id="PF01232">
    <property type="entry name" value="Mannitol_dh"/>
    <property type="match status" value="1"/>
</dbReference>
<dbReference type="RefSeq" id="WP_348789957.1">
    <property type="nucleotide sequence ID" value="NZ_CP157390.1"/>
</dbReference>
<protein>
    <submittedName>
        <fullName evidence="5">Mannitol dehydrogenase family protein</fullName>
        <ecNumber evidence="5">1.1.1.-</ecNumber>
    </submittedName>
</protein>
<evidence type="ECO:0000256" key="2">
    <source>
        <dbReference type="ARBA" id="ARBA00048615"/>
    </source>
</evidence>
<dbReference type="EMBL" id="CP157390">
    <property type="protein sequence ID" value="XBM50047.1"/>
    <property type="molecule type" value="Genomic_DNA"/>
</dbReference>
<proteinExistence type="predicted"/>
<evidence type="ECO:0000313" key="5">
    <source>
        <dbReference type="EMBL" id="XBM50047.1"/>
    </source>
</evidence>
<evidence type="ECO:0000259" key="3">
    <source>
        <dbReference type="Pfam" id="PF01232"/>
    </source>
</evidence>
<dbReference type="PANTHER" id="PTHR43362">
    <property type="entry name" value="MANNITOL DEHYDROGENASE DSF1-RELATED"/>
    <property type="match status" value="1"/>
</dbReference>
<comment type="catalytic activity">
    <reaction evidence="2">
        <text>D-mannitol 1-phosphate + NAD(+) = beta-D-fructose 6-phosphate + NADH + H(+)</text>
        <dbReference type="Rhea" id="RHEA:19661"/>
        <dbReference type="ChEBI" id="CHEBI:15378"/>
        <dbReference type="ChEBI" id="CHEBI:57540"/>
        <dbReference type="ChEBI" id="CHEBI:57634"/>
        <dbReference type="ChEBI" id="CHEBI:57945"/>
        <dbReference type="ChEBI" id="CHEBI:61381"/>
        <dbReference type="EC" id="1.1.1.17"/>
    </reaction>
</comment>
<organism evidence="5">
    <name type="scientific">Leifsonia sp. NPDC080035</name>
    <dbReference type="NCBI Taxonomy" id="3143936"/>
    <lineage>
        <taxon>Bacteria</taxon>
        <taxon>Bacillati</taxon>
        <taxon>Actinomycetota</taxon>
        <taxon>Actinomycetes</taxon>
        <taxon>Micrococcales</taxon>
        <taxon>Microbacteriaceae</taxon>
        <taxon>Leifsonia</taxon>
    </lineage>
</organism>
<feature type="domain" description="Mannitol dehydrogenase C-terminal" evidence="4">
    <location>
        <begin position="291"/>
        <end position="412"/>
    </location>
</feature>
<dbReference type="InterPro" id="IPR000669">
    <property type="entry name" value="Mannitol_DH"/>
</dbReference>
<dbReference type="Pfam" id="PF08125">
    <property type="entry name" value="Mannitol_dh_C"/>
    <property type="match status" value="1"/>
</dbReference>
<dbReference type="InterPro" id="IPR036291">
    <property type="entry name" value="NAD(P)-bd_dom_sf"/>
</dbReference>
<dbReference type="SUPFAM" id="SSF48179">
    <property type="entry name" value="6-phosphogluconate dehydrogenase C-terminal domain-like"/>
    <property type="match status" value="1"/>
</dbReference>
<dbReference type="PRINTS" id="PR00084">
    <property type="entry name" value="MTLDHDRGNASE"/>
</dbReference>
<dbReference type="Gene3D" id="1.10.1040.10">
    <property type="entry name" value="N-(1-d-carboxylethyl)-l-norvaline Dehydrogenase, domain 2"/>
    <property type="match status" value="1"/>
</dbReference>
<dbReference type="Gene3D" id="3.40.50.720">
    <property type="entry name" value="NAD(P)-binding Rossmann-like Domain"/>
    <property type="match status" value="1"/>
</dbReference>
<dbReference type="GO" id="GO:0008926">
    <property type="term" value="F:mannitol-1-phosphate 5-dehydrogenase activity"/>
    <property type="evidence" value="ECO:0007669"/>
    <property type="project" value="UniProtKB-EC"/>
</dbReference>
<dbReference type="InterPro" id="IPR008927">
    <property type="entry name" value="6-PGluconate_DH-like_C_sf"/>
</dbReference>
<keyword evidence="1 5" id="KW-0560">Oxidoreductase</keyword>
<dbReference type="EC" id="1.1.1.-" evidence="5"/>
<sequence length="457" mass="48213">MTGAPRLSRAALPHPEPVPPVRIVHLGLGAFHRSHQAWYTAHADDAAGWGIAAFTGRRPGAAEVLRAQQGVYTLVERGGDGDRFELIGSIVAAHPGDEVDALLRTFRSPEVALVTLTITEAGYRLGPDGELDLGDTETLADIALLRDTVTGTSGGAPRAGAALAAPATALGRLLLGLCARREAGAPPVAIVPCDNLPENGRVLERALTRMATEVQPDLAAWLPRGASFVSTSVDRITPRLDPDDRPAIAAATGWDDATPVVAEPFADWVLSGDFPSGRPRWESAGARFVDDIAPWEARKLWMLNGAHTLLAAAGPARGHVTVAEAFADPGLRAAVDRIWDEAAAQLETVETVDYRRALADRFANPRIVHRLAQIAEGSRTKVRLRIVPVALAERSAARPAAGCAAAIAAWIAAEAPDADPRDALRELSPELAADERFVRTLRGALAASAPSGPTQEA</sequence>
<evidence type="ECO:0000259" key="4">
    <source>
        <dbReference type="Pfam" id="PF08125"/>
    </source>
</evidence>
<dbReference type="AlphaFoldDB" id="A0AAU7GFN7"/>
<accession>A0AAU7GFN7</accession>
<dbReference type="InterPro" id="IPR050988">
    <property type="entry name" value="Mannitol_DH/Oxidoreductase"/>
</dbReference>
<dbReference type="SUPFAM" id="SSF51735">
    <property type="entry name" value="NAD(P)-binding Rossmann-fold domains"/>
    <property type="match status" value="1"/>
</dbReference>